<name>A0A3P7IKB7_STRVU</name>
<dbReference type="Proteomes" id="UP000270094">
    <property type="component" value="Unassembled WGS sequence"/>
</dbReference>
<feature type="compositionally biased region" description="Polar residues" evidence="1">
    <location>
        <begin position="80"/>
        <end position="91"/>
    </location>
</feature>
<keyword evidence="3" id="KW-1185">Reference proteome</keyword>
<feature type="region of interest" description="Disordered" evidence="1">
    <location>
        <begin position="79"/>
        <end position="124"/>
    </location>
</feature>
<gene>
    <name evidence="2" type="ORF">SVUK_LOCUS992</name>
</gene>
<accession>A0A3P7IKB7</accession>
<dbReference type="EMBL" id="UYYB01001830">
    <property type="protein sequence ID" value="VDM65994.1"/>
    <property type="molecule type" value="Genomic_DNA"/>
</dbReference>
<feature type="compositionally biased region" description="Basic and acidic residues" evidence="1">
    <location>
        <begin position="94"/>
        <end position="103"/>
    </location>
</feature>
<evidence type="ECO:0000313" key="3">
    <source>
        <dbReference type="Proteomes" id="UP000270094"/>
    </source>
</evidence>
<organism evidence="2 3">
    <name type="scientific">Strongylus vulgaris</name>
    <name type="common">Blood worm</name>
    <dbReference type="NCBI Taxonomy" id="40348"/>
    <lineage>
        <taxon>Eukaryota</taxon>
        <taxon>Metazoa</taxon>
        <taxon>Ecdysozoa</taxon>
        <taxon>Nematoda</taxon>
        <taxon>Chromadorea</taxon>
        <taxon>Rhabditida</taxon>
        <taxon>Rhabditina</taxon>
        <taxon>Rhabditomorpha</taxon>
        <taxon>Strongyloidea</taxon>
        <taxon>Strongylidae</taxon>
        <taxon>Strongylus</taxon>
    </lineage>
</organism>
<evidence type="ECO:0000256" key="1">
    <source>
        <dbReference type="SAM" id="MobiDB-lite"/>
    </source>
</evidence>
<reference evidence="2 3" key="1">
    <citation type="submission" date="2018-11" db="EMBL/GenBank/DDBJ databases">
        <authorList>
            <consortium name="Pathogen Informatics"/>
        </authorList>
    </citation>
    <scope>NUCLEOTIDE SEQUENCE [LARGE SCALE GENOMIC DNA]</scope>
</reference>
<sequence length="153" mass="17771">MESEDLPNAETSFYVYLGCSMNMENDLKEEPNRTRRAAWVAFRLLKATTNQLTVGSKAFRAAFRAVERRLLKYNRRTQHLRNTSSRRTSVDWSYAEKGRRQMDTENSGMDPSKRPRGRPPTSAEVFVARMDELKSQLVTSNVFAPRKRRHAVQ</sequence>
<proteinExistence type="predicted"/>
<dbReference type="AlphaFoldDB" id="A0A3P7IKB7"/>
<evidence type="ECO:0000313" key="2">
    <source>
        <dbReference type="EMBL" id="VDM65994.1"/>
    </source>
</evidence>
<protein>
    <submittedName>
        <fullName evidence="2">Uncharacterized protein</fullName>
    </submittedName>
</protein>